<dbReference type="InterPro" id="IPR020568">
    <property type="entry name" value="Ribosomal_Su5_D2-typ_SF"/>
</dbReference>
<feature type="domain" description="GHMP kinase N-terminal" evidence="13">
    <location>
        <begin position="93"/>
        <end position="181"/>
    </location>
</feature>
<dbReference type="InterPro" id="IPR019741">
    <property type="entry name" value="Galactokinase_CS"/>
</dbReference>
<comment type="caution">
    <text evidence="16">The sequence shown here is derived from an EMBL/GenBank/DDBJ whole genome shotgun (WGS) entry which is preliminary data.</text>
</comment>
<dbReference type="UniPathway" id="UPA00214"/>
<keyword evidence="5 11" id="KW-0547">Nucleotide-binding</keyword>
<keyword evidence="3 11" id="KW-0808">Transferase</keyword>
<evidence type="ECO:0000256" key="2">
    <source>
        <dbReference type="ARBA" id="ARBA00022490"/>
    </source>
</evidence>
<dbReference type="PIRSF" id="PIRSF000530">
    <property type="entry name" value="Galactokinase"/>
    <property type="match status" value="1"/>
</dbReference>
<feature type="binding site" evidence="11">
    <location>
        <position position="223"/>
    </location>
    <ligand>
        <name>substrate</name>
    </ligand>
</feature>
<comment type="similarity">
    <text evidence="1 11">Belongs to the GHMP kinase family. GalK subfamily.</text>
</comment>
<dbReference type="Gene3D" id="3.30.70.890">
    <property type="entry name" value="GHMP kinase, C-terminal domain"/>
    <property type="match status" value="1"/>
</dbReference>
<evidence type="ECO:0000256" key="12">
    <source>
        <dbReference type="NCBIfam" id="TIGR00131"/>
    </source>
</evidence>
<feature type="site" description="Transition state stabilizer" evidence="11">
    <location>
        <position position="28"/>
    </location>
</feature>
<protein>
    <recommendedName>
        <fullName evidence="11 12">Galactokinase</fullName>
        <ecNumber evidence="11 12">2.7.1.6</ecNumber>
    </recommendedName>
    <alternativeName>
        <fullName evidence="11">Galactose kinase</fullName>
    </alternativeName>
</protein>
<evidence type="ECO:0000256" key="5">
    <source>
        <dbReference type="ARBA" id="ARBA00022741"/>
    </source>
</evidence>
<keyword evidence="17" id="KW-1185">Reference proteome</keyword>
<dbReference type="GO" id="GO:0004335">
    <property type="term" value="F:galactokinase activity"/>
    <property type="evidence" value="ECO:0007669"/>
    <property type="project" value="UniProtKB-UniRule"/>
</dbReference>
<feature type="domain" description="Galactokinase N-terminal" evidence="15">
    <location>
        <begin position="9"/>
        <end position="58"/>
    </location>
</feature>
<evidence type="ECO:0000313" key="17">
    <source>
        <dbReference type="Proteomes" id="UP000483018"/>
    </source>
</evidence>
<name>A0A7C8HFL2_9FIRM</name>
<dbReference type="FunFam" id="3.30.230.10:FF:000017">
    <property type="entry name" value="Galactokinase"/>
    <property type="match status" value="1"/>
</dbReference>
<dbReference type="EMBL" id="WSLF01000002">
    <property type="protein sequence ID" value="KAE9636131.1"/>
    <property type="molecule type" value="Genomic_DNA"/>
</dbReference>
<dbReference type="SUPFAM" id="SSF54211">
    <property type="entry name" value="Ribosomal protein S5 domain 2-like"/>
    <property type="match status" value="1"/>
</dbReference>
<dbReference type="PANTHER" id="PTHR10457">
    <property type="entry name" value="MEVALONATE KINASE/GALACTOKINASE"/>
    <property type="match status" value="1"/>
</dbReference>
<feature type="binding site" evidence="11">
    <location>
        <begin position="123"/>
        <end position="129"/>
    </location>
    <ligand>
        <name>ATP</name>
        <dbReference type="ChEBI" id="CHEBI:30616"/>
    </ligand>
</feature>
<dbReference type="GO" id="GO:0005524">
    <property type="term" value="F:ATP binding"/>
    <property type="evidence" value="ECO:0007669"/>
    <property type="project" value="UniProtKB-UniRule"/>
</dbReference>
<keyword evidence="9 11" id="KW-0299">Galactose metabolism</keyword>
<dbReference type="HAMAP" id="MF_00246">
    <property type="entry name" value="Galactokinase"/>
    <property type="match status" value="1"/>
</dbReference>
<feature type="binding site" evidence="11">
    <location>
        <begin position="34"/>
        <end position="37"/>
    </location>
    <ligand>
        <name>substrate</name>
    </ligand>
</feature>
<evidence type="ECO:0000256" key="11">
    <source>
        <dbReference type="HAMAP-Rule" id="MF_00246"/>
    </source>
</evidence>
<dbReference type="PANTHER" id="PTHR10457:SF7">
    <property type="entry name" value="GALACTOKINASE-RELATED"/>
    <property type="match status" value="1"/>
</dbReference>
<dbReference type="InterPro" id="IPR036554">
    <property type="entry name" value="GHMP_kinase_C_sf"/>
</dbReference>
<dbReference type="PRINTS" id="PR00959">
    <property type="entry name" value="MEVGALKINASE"/>
</dbReference>
<dbReference type="SUPFAM" id="SSF55060">
    <property type="entry name" value="GHMP Kinase, C-terminal domain"/>
    <property type="match status" value="1"/>
</dbReference>
<dbReference type="Proteomes" id="UP000483018">
    <property type="component" value="Unassembled WGS sequence"/>
</dbReference>
<evidence type="ECO:0000256" key="4">
    <source>
        <dbReference type="ARBA" id="ARBA00022723"/>
    </source>
</evidence>
<dbReference type="Pfam" id="PF10509">
    <property type="entry name" value="GalKase_gal_bdg"/>
    <property type="match status" value="1"/>
</dbReference>
<keyword evidence="4 11" id="KW-0479">Metal-binding</keyword>
<evidence type="ECO:0000313" key="16">
    <source>
        <dbReference type="EMBL" id="KAE9636131.1"/>
    </source>
</evidence>
<comment type="subcellular location">
    <subcellularLocation>
        <location evidence="11">Cytoplasm</location>
    </subcellularLocation>
</comment>
<accession>A0A7C8HFL2</accession>
<dbReference type="AlphaFoldDB" id="A0A7C8HFL2"/>
<keyword evidence="2 11" id="KW-0963">Cytoplasm</keyword>
<evidence type="ECO:0000259" key="14">
    <source>
        <dbReference type="Pfam" id="PF08544"/>
    </source>
</evidence>
<dbReference type="InterPro" id="IPR019539">
    <property type="entry name" value="GalKase_N"/>
</dbReference>
<dbReference type="InterPro" id="IPR000705">
    <property type="entry name" value="Galactokinase"/>
</dbReference>
<keyword evidence="10 11" id="KW-0119">Carbohydrate metabolism</keyword>
<dbReference type="InterPro" id="IPR022963">
    <property type="entry name" value="Galactokinase_bac"/>
</dbReference>
<evidence type="ECO:0000256" key="6">
    <source>
        <dbReference type="ARBA" id="ARBA00022777"/>
    </source>
</evidence>
<evidence type="ECO:0000259" key="13">
    <source>
        <dbReference type="Pfam" id="PF00288"/>
    </source>
</evidence>
<feature type="domain" description="GHMP kinase C-terminal" evidence="14">
    <location>
        <begin position="284"/>
        <end position="365"/>
    </location>
</feature>
<keyword evidence="8 11" id="KW-0460">Magnesium</keyword>
<dbReference type="GO" id="GO:0005829">
    <property type="term" value="C:cytosol"/>
    <property type="evidence" value="ECO:0007669"/>
    <property type="project" value="TreeGrafter"/>
</dbReference>
<evidence type="ECO:0000256" key="8">
    <source>
        <dbReference type="ARBA" id="ARBA00022842"/>
    </source>
</evidence>
<feature type="binding site" evidence="11">
    <location>
        <position position="129"/>
    </location>
    <ligand>
        <name>Mg(2+)</name>
        <dbReference type="ChEBI" id="CHEBI:18420"/>
    </ligand>
</feature>
<dbReference type="FunFam" id="3.30.70.890:FF:000001">
    <property type="entry name" value="Galactokinase"/>
    <property type="match status" value="1"/>
</dbReference>
<keyword evidence="7 11" id="KW-0067">ATP-binding</keyword>
<evidence type="ECO:0000259" key="15">
    <source>
        <dbReference type="Pfam" id="PF10509"/>
    </source>
</evidence>
<dbReference type="NCBIfam" id="TIGR00131">
    <property type="entry name" value="gal_kin"/>
    <property type="match status" value="1"/>
</dbReference>
<gene>
    <name evidence="11" type="primary">galK</name>
    <name evidence="16" type="ORF">GND95_03115</name>
</gene>
<evidence type="ECO:0000256" key="10">
    <source>
        <dbReference type="ARBA" id="ARBA00023277"/>
    </source>
</evidence>
<organism evidence="16 17">
    <name type="scientific">Defluviitalea raffinosedens</name>
    <dbReference type="NCBI Taxonomy" id="1450156"/>
    <lineage>
        <taxon>Bacteria</taxon>
        <taxon>Bacillati</taxon>
        <taxon>Bacillota</taxon>
        <taxon>Clostridia</taxon>
        <taxon>Lachnospirales</taxon>
        <taxon>Defluviitaleaceae</taxon>
        <taxon>Defluviitalea</taxon>
    </lineage>
</organism>
<keyword evidence="6 11" id="KW-0418">Kinase</keyword>
<evidence type="ECO:0000256" key="9">
    <source>
        <dbReference type="ARBA" id="ARBA00023144"/>
    </source>
</evidence>
<dbReference type="GO" id="GO:0000287">
    <property type="term" value="F:magnesium ion binding"/>
    <property type="evidence" value="ECO:0007669"/>
    <property type="project" value="UniProtKB-UniRule"/>
</dbReference>
<feature type="active site" description="Proton acceptor" evidence="11">
    <location>
        <position position="173"/>
    </location>
</feature>
<dbReference type="GO" id="GO:0006012">
    <property type="term" value="P:galactose metabolic process"/>
    <property type="evidence" value="ECO:0007669"/>
    <property type="project" value="UniProtKB-UniRule"/>
</dbReference>
<dbReference type="InterPro" id="IPR013750">
    <property type="entry name" value="GHMP_kinase_C_dom"/>
</dbReference>
<dbReference type="Pfam" id="PF08544">
    <property type="entry name" value="GHMP_kinases_C"/>
    <property type="match status" value="1"/>
</dbReference>
<dbReference type="PROSITE" id="PS00627">
    <property type="entry name" value="GHMP_KINASES_ATP"/>
    <property type="match status" value="1"/>
</dbReference>
<comment type="pathway">
    <text evidence="11">Carbohydrate metabolism; galactose metabolism.</text>
</comment>
<proteinExistence type="inferred from homology"/>
<dbReference type="PROSITE" id="PS00106">
    <property type="entry name" value="GALACTOKINASE"/>
    <property type="match status" value="1"/>
</dbReference>
<dbReference type="NCBIfam" id="NF003705">
    <property type="entry name" value="PRK05322.1"/>
    <property type="match status" value="1"/>
</dbReference>
<evidence type="ECO:0000256" key="1">
    <source>
        <dbReference type="ARBA" id="ARBA00006566"/>
    </source>
</evidence>
<feature type="binding site" evidence="11">
    <location>
        <position position="68"/>
    </location>
    <ligand>
        <name>ATP</name>
        <dbReference type="ChEBI" id="CHEBI:30616"/>
    </ligand>
</feature>
<dbReference type="PRINTS" id="PR00473">
    <property type="entry name" value="GALCTOKINASE"/>
</dbReference>
<evidence type="ECO:0000256" key="3">
    <source>
        <dbReference type="ARBA" id="ARBA00022679"/>
    </source>
</evidence>
<dbReference type="Pfam" id="PF00288">
    <property type="entry name" value="GHMP_kinases_N"/>
    <property type="match status" value="1"/>
</dbReference>
<reference evidence="16 17" key="1">
    <citation type="submission" date="2019-12" db="EMBL/GenBank/DDBJ databases">
        <title>Defluviitalea raffinosedens, isolated from a biogas fermenter, genome sequencing and characterization.</title>
        <authorList>
            <person name="Rettenmaier R."/>
            <person name="Schneider M."/>
            <person name="Neuhaus K."/>
            <person name="Liebl W."/>
            <person name="Zverlov V."/>
        </authorList>
    </citation>
    <scope>NUCLEOTIDE SEQUENCE [LARGE SCALE GENOMIC DNA]</scope>
    <source>
        <strain evidence="16 17">249c-K6</strain>
    </source>
</reference>
<dbReference type="EC" id="2.7.1.6" evidence="11 12"/>
<sequence>MNNQELKSRFTELYGQGEEPSLFFAPGRINLIGEHIDYNGGNVFPCALDFGTTAAARKRNDSKIKFASVNFPDILVEVDVNNIAYDKKDGWTNYPKGVVDQFLKKGFALGGFEVLYYGAIPNGAGLSSSASIELVTCVLLKDFFNCEIDQLEMVKLSQKVENEFVGVNCGIMDQFAVGMGKKDRAIYLNCDTLEYEYVPVNLQGMKLIIANTNKRRGLEDSKYNERRRECDMAVAALQTRLDIDYLADLTPEVWEENKHLITFETVRKRAEHAVYENARVKEAVAKLKQGDIIAFGKLLNESHKSLRDLYEVTGFELDTLVEEAWKIDGVLGARMTGAGFGGCTISIVKEEAVNRFMRQVGENYEKKTGLKADFYIANIGDGARKLD</sequence>
<dbReference type="OrthoDB" id="250531at2"/>
<dbReference type="InterPro" id="IPR014721">
    <property type="entry name" value="Ribsml_uS5_D2-typ_fold_subgr"/>
</dbReference>
<dbReference type="InterPro" id="IPR006206">
    <property type="entry name" value="Mevalonate/galactokinase"/>
</dbReference>
<dbReference type="RefSeq" id="WP_158739385.1">
    <property type="nucleotide sequence ID" value="NZ_JAFBEP010000003.1"/>
</dbReference>
<comment type="function">
    <text evidence="11">Catalyzes the transfer of the gamma-phosphate of ATP to D-galactose to form alpha-D-galactose-1-phosphate (Gal-1-P).</text>
</comment>
<evidence type="ECO:0000256" key="7">
    <source>
        <dbReference type="ARBA" id="ARBA00022840"/>
    </source>
</evidence>
<comment type="catalytic activity">
    <reaction evidence="11">
        <text>alpha-D-galactose + ATP = alpha-D-galactose 1-phosphate + ADP + H(+)</text>
        <dbReference type="Rhea" id="RHEA:13553"/>
        <dbReference type="ChEBI" id="CHEBI:15378"/>
        <dbReference type="ChEBI" id="CHEBI:28061"/>
        <dbReference type="ChEBI" id="CHEBI:30616"/>
        <dbReference type="ChEBI" id="CHEBI:58336"/>
        <dbReference type="ChEBI" id="CHEBI:456216"/>
        <dbReference type="EC" id="2.7.1.6"/>
    </reaction>
</comment>
<dbReference type="InterPro" id="IPR006203">
    <property type="entry name" value="GHMP_knse_ATP-bd_CS"/>
</dbReference>
<dbReference type="InterPro" id="IPR006204">
    <property type="entry name" value="GHMP_kinase_N_dom"/>
</dbReference>
<feature type="binding site" evidence="11">
    <location>
        <position position="161"/>
    </location>
    <ligand>
        <name>Mg(2+)</name>
        <dbReference type="ChEBI" id="CHEBI:18420"/>
    </ligand>
</feature>
<dbReference type="Gene3D" id="3.30.230.10">
    <property type="match status" value="1"/>
</dbReference>